<dbReference type="Proteomes" id="UP000887565">
    <property type="component" value="Unplaced"/>
</dbReference>
<proteinExistence type="predicted"/>
<reference evidence="3" key="1">
    <citation type="submission" date="2022-11" db="UniProtKB">
        <authorList>
            <consortium name="WormBaseParasite"/>
        </authorList>
    </citation>
    <scope>IDENTIFICATION</scope>
</reference>
<protein>
    <submittedName>
        <fullName evidence="3">Uncharacterized protein</fullName>
    </submittedName>
</protein>
<evidence type="ECO:0000313" key="2">
    <source>
        <dbReference type="Proteomes" id="UP000887565"/>
    </source>
</evidence>
<dbReference type="AlphaFoldDB" id="A0A915KKS1"/>
<evidence type="ECO:0000313" key="3">
    <source>
        <dbReference type="WBParaSite" id="nRc.2.0.1.t38628-RA"/>
    </source>
</evidence>
<feature type="region of interest" description="Disordered" evidence="1">
    <location>
        <begin position="74"/>
        <end position="107"/>
    </location>
</feature>
<sequence>MTLKRELPSITPEAREEPAAFLSKVMTYVRLLYQDELLTISEQAKSFTNVQQLANAIAKARSILKATKAKNGTVEQPILVNQADQEMQQPRSPQPSNRPFDRHRSTD</sequence>
<dbReference type="WBParaSite" id="nRc.2.0.1.t38628-RA">
    <property type="protein sequence ID" value="nRc.2.0.1.t38628-RA"/>
    <property type="gene ID" value="nRc.2.0.1.g38628"/>
</dbReference>
<organism evidence="2 3">
    <name type="scientific">Romanomermis culicivorax</name>
    <name type="common">Nematode worm</name>
    <dbReference type="NCBI Taxonomy" id="13658"/>
    <lineage>
        <taxon>Eukaryota</taxon>
        <taxon>Metazoa</taxon>
        <taxon>Ecdysozoa</taxon>
        <taxon>Nematoda</taxon>
        <taxon>Enoplea</taxon>
        <taxon>Dorylaimia</taxon>
        <taxon>Mermithida</taxon>
        <taxon>Mermithoidea</taxon>
        <taxon>Mermithidae</taxon>
        <taxon>Romanomermis</taxon>
    </lineage>
</organism>
<keyword evidence="2" id="KW-1185">Reference proteome</keyword>
<feature type="compositionally biased region" description="Low complexity" evidence="1">
    <location>
        <begin position="88"/>
        <end position="98"/>
    </location>
</feature>
<name>A0A915KKS1_ROMCU</name>
<evidence type="ECO:0000256" key="1">
    <source>
        <dbReference type="SAM" id="MobiDB-lite"/>
    </source>
</evidence>
<accession>A0A915KKS1</accession>